<evidence type="ECO:0000313" key="2">
    <source>
        <dbReference type="EMBL" id="ONK57998.1"/>
    </source>
</evidence>
<dbReference type="Proteomes" id="UP000243459">
    <property type="component" value="Chromosome 9"/>
</dbReference>
<sequence>MVVILNLCVGIVAARVPKKVLQFAGIDDVFTSSRGSTKTLRNFVKVWSLTCFHSSLIFWLLLTMEHNPLLVVKDDEKEGEEGEEEGLSKYIGKELKKLLQCHSHCK</sequence>
<dbReference type="InterPro" id="IPR005324">
    <property type="entry name" value="Ribosomal_uS5_C"/>
</dbReference>
<dbReference type="SUPFAM" id="SSF54211">
    <property type="entry name" value="Ribosomal protein S5 domain 2-like"/>
    <property type="match status" value="1"/>
</dbReference>
<dbReference type="InterPro" id="IPR020568">
    <property type="entry name" value="Ribosomal_Su5_D2-typ_SF"/>
</dbReference>
<dbReference type="EMBL" id="CM007389">
    <property type="protein sequence ID" value="ONK57998.1"/>
    <property type="molecule type" value="Genomic_DNA"/>
</dbReference>
<dbReference type="GO" id="GO:0005840">
    <property type="term" value="C:ribosome"/>
    <property type="evidence" value="ECO:0007669"/>
    <property type="project" value="InterPro"/>
</dbReference>
<dbReference type="Gramene" id="ONK57998">
    <property type="protein sequence ID" value="ONK57998"/>
    <property type="gene ID" value="A4U43_C09F6660"/>
</dbReference>
<dbReference type="AlphaFoldDB" id="A0A5P1E606"/>
<protein>
    <recommendedName>
        <fullName evidence="1">Small ribosomal subunit protein uS5 C-terminal domain-containing protein</fullName>
    </recommendedName>
</protein>
<dbReference type="InterPro" id="IPR014721">
    <property type="entry name" value="Ribsml_uS5_D2-typ_fold_subgr"/>
</dbReference>
<reference evidence="3" key="1">
    <citation type="journal article" date="2017" name="Nat. Commun.">
        <title>The asparagus genome sheds light on the origin and evolution of a young Y chromosome.</title>
        <authorList>
            <person name="Harkess A."/>
            <person name="Zhou J."/>
            <person name="Xu C."/>
            <person name="Bowers J.E."/>
            <person name="Van der Hulst R."/>
            <person name="Ayyampalayam S."/>
            <person name="Mercati F."/>
            <person name="Riccardi P."/>
            <person name="McKain M.R."/>
            <person name="Kakrana A."/>
            <person name="Tang H."/>
            <person name="Ray J."/>
            <person name="Groenendijk J."/>
            <person name="Arikit S."/>
            <person name="Mathioni S.M."/>
            <person name="Nakano M."/>
            <person name="Shan H."/>
            <person name="Telgmann-Rauber A."/>
            <person name="Kanno A."/>
            <person name="Yue Z."/>
            <person name="Chen H."/>
            <person name="Li W."/>
            <person name="Chen Y."/>
            <person name="Xu X."/>
            <person name="Zhang Y."/>
            <person name="Luo S."/>
            <person name="Chen H."/>
            <person name="Gao J."/>
            <person name="Mao Z."/>
            <person name="Pires J.C."/>
            <person name="Luo M."/>
            <person name="Kudrna D."/>
            <person name="Wing R.A."/>
            <person name="Meyers B.C."/>
            <person name="Yi K."/>
            <person name="Kong H."/>
            <person name="Lavrijsen P."/>
            <person name="Sunseri F."/>
            <person name="Falavigna A."/>
            <person name="Ye Y."/>
            <person name="Leebens-Mack J.H."/>
            <person name="Chen G."/>
        </authorList>
    </citation>
    <scope>NUCLEOTIDE SEQUENCE [LARGE SCALE GENOMIC DNA]</scope>
    <source>
        <strain evidence="3">cv. DH0086</strain>
    </source>
</reference>
<gene>
    <name evidence="2" type="ORF">A4U43_C09F6660</name>
</gene>
<name>A0A5P1E606_ASPOF</name>
<evidence type="ECO:0000313" key="3">
    <source>
        <dbReference type="Proteomes" id="UP000243459"/>
    </source>
</evidence>
<proteinExistence type="predicted"/>
<dbReference type="Gene3D" id="3.30.230.10">
    <property type="match status" value="1"/>
</dbReference>
<keyword evidence="3" id="KW-1185">Reference proteome</keyword>
<accession>A0A5P1E606</accession>
<evidence type="ECO:0000259" key="1">
    <source>
        <dbReference type="Pfam" id="PF03719"/>
    </source>
</evidence>
<dbReference type="GO" id="GO:0003735">
    <property type="term" value="F:structural constituent of ribosome"/>
    <property type="evidence" value="ECO:0007669"/>
    <property type="project" value="InterPro"/>
</dbReference>
<dbReference type="GO" id="GO:0006412">
    <property type="term" value="P:translation"/>
    <property type="evidence" value="ECO:0007669"/>
    <property type="project" value="InterPro"/>
</dbReference>
<feature type="domain" description="Small ribosomal subunit protein uS5 C-terminal" evidence="1">
    <location>
        <begin position="9"/>
        <end position="45"/>
    </location>
</feature>
<dbReference type="Pfam" id="PF03719">
    <property type="entry name" value="Ribosomal_S5_C"/>
    <property type="match status" value="1"/>
</dbReference>
<organism evidence="2 3">
    <name type="scientific">Asparagus officinalis</name>
    <name type="common">Garden asparagus</name>
    <dbReference type="NCBI Taxonomy" id="4686"/>
    <lineage>
        <taxon>Eukaryota</taxon>
        <taxon>Viridiplantae</taxon>
        <taxon>Streptophyta</taxon>
        <taxon>Embryophyta</taxon>
        <taxon>Tracheophyta</taxon>
        <taxon>Spermatophyta</taxon>
        <taxon>Magnoliopsida</taxon>
        <taxon>Liliopsida</taxon>
        <taxon>Asparagales</taxon>
        <taxon>Asparagaceae</taxon>
        <taxon>Asparagoideae</taxon>
        <taxon>Asparagus</taxon>
    </lineage>
</organism>